<organism evidence="1 2">
    <name type="scientific">Oceanivirga miroungae</name>
    <dbReference type="NCBI Taxonomy" id="1130046"/>
    <lineage>
        <taxon>Bacteria</taxon>
        <taxon>Fusobacteriati</taxon>
        <taxon>Fusobacteriota</taxon>
        <taxon>Fusobacteriia</taxon>
        <taxon>Fusobacteriales</taxon>
        <taxon>Leptotrichiaceae</taxon>
        <taxon>Oceanivirga</taxon>
    </lineage>
</organism>
<dbReference type="RefSeq" id="WP_156683003.1">
    <property type="nucleotide sequence ID" value="NZ_CABWIB010000001.1"/>
</dbReference>
<protein>
    <submittedName>
        <fullName evidence="1">Uncharacterized protein</fullName>
    </submittedName>
</protein>
<reference evidence="1 2" key="1">
    <citation type="submission" date="2019-10" db="EMBL/GenBank/DDBJ databases">
        <authorList>
            <person name="Blom J."/>
        </authorList>
    </citation>
    <scope>NUCLEOTIDE SEQUENCE [LARGE SCALE GENOMIC DNA]</scope>
    <source>
        <strain evidence="1 2">ES3154-GLU</strain>
    </source>
</reference>
<accession>A0A6I8M4W5</accession>
<dbReference type="AlphaFoldDB" id="A0A6I8M4W5"/>
<dbReference type="EMBL" id="CABWIB010000001">
    <property type="protein sequence ID" value="VWL84956.1"/>
    <property type="molecule type" value="Genomic_DNA"/>
</dbReference>
<name>A0A6I8M4W5_9FUSO</name>
<evidence type="ECO:0000313" key="1">
    <source>
        <dbReference type="EMBL" id="VWL84956.1"/>
    </source>
</evidence>
<keyword evidence="2" id="KW-1185">Reference proteome</keyword>
<gene>
    <name evidence="1" type="ORF">OMES3154_00228</name>
</gene>
<proteinExistence type="predicted"/>
<dbReference type="Proteomes" id="UP000419017">
    <property type="component" value="Unassembled WGS sequence"/>
</dbReference>
<sequence length="135" mass="15778">MIKEKDVVTLYMPFPSINSNLAVKAHMYICYKALNKNKKLLKVQTNKAKVLKKFVNYHIENNDINRNPFLRPSIIDLDKLFIIDNIVIPISLKTKSRGDISQDLYEELNSKMKSSIKIENVNETEFLKINKKCFK</sequence>
<evidence type="ECO:0000313" key="2">
    <source>
        <dbReference type="Proteomes" id="UP000419017"/>
    </source>
</evidence>